<feature type="transmembrane region" description="Helical" evidence="1">
    <location>
        <begin position="65"/>
        <end position="82"/>
    </location>
</feature>
<evidence type="ECO:0000313" key="2">
    <source>
        <dbReference type="EMBL" id="MDI3407655.1"/>
    </source>
</evidence>
<proteinExistence type="predicted"/>
<sequence length="113" mass="12396">MAKSGYAAHRDTSTVDKRWRWAAAALTLVTGLLAVWELSLFDEAWNACPFTTNCKDNVVDAMDTARNWAYVGFGAGLVAMLLQPHRKNRPLRFMLMAVTGVALLVRIGIAASV</sequence>
<accession>A0ABT6SI57</accession>
<keyword evidence="1" id="KW-0812">Transmembrane</keyword>
<evidence type="ECO:0000313" key="3">
    <source>
        <dbReference type="Proteomes" id="UP001223978"/>
    </source>
</evidence>
<keyword evidence="1" id="KW-0472">Membrane</keyword>
<dbReference type="EMBL" id="JASCIQ010000035">
    <property type="protein sequence ID" value="MDI3407655.1"/>
    <property type="molecule type" value="Genomic_DNA"/>
</dbReference>
<keyword evidence="1" id="KW-1133">Transmembrane helix</keyword>
<organism evidence="2 3">
    <name type="scientific">Streptomyces cavernicola</name>
    <dbReference type="NCBI Taxonomy" id="3043613"/>
    <lineage>
        <taxon>Bacteria</taxon>
        <taxon>Bacillati</taxon>
        <taxon>Actinomycetota</taxon>
        <taxon>Actinomycetes</taxon>
        <taxon>Kitasatosporales</taxon>
        <taxon>Streptomycetaceae</taxon>
        <taxon>Streptomyces</taxon>
    </lineage>
</organism>
<protein>
    <submittedName>
        <fullName evidence="2">Uncharacterized protein</fullName>
    </submittedName>
</protein>
<feature type="transmembrane region" description="Helical" evidence="1">
    <location>
        <begin position="21"/>
        <end position="41"/>
    </location>
</feature>
<name>A0ABT6SI57_9ACTN</name>
<gene>
    <name evidence="2" type="ORF">QIS96_28055</name>
</gene>
<feature type="transmembrane region" description="Helical" evidence="1">
    <location>
        <begin position="94"/>
        <end position="112"/>
    </location>
</feature>
<dbReference type="Proteomes" id="UP001223978">
    <property type="component" value="Unassembled WGS sequence"/>
</dbReference>
<dbReference type="RefSeq" id="WP_282545568.1">
    <property type="nucleotide sequence ID" value="NZ_JASCIQ010000035.1"/>
</dbReference>
<evidence type="ECO:0000256" key="1">
    <source>
        <dbReference type="SAM" id="Phobius"/>
    </source>
</evidence>
<comment type="caution">
    <text evidence="2">The sequence shown here is derived from an EMBL/GenBank/DDBJ whole genome shotgun (WGS) entry which is preliminary data.</text>
</comment>
<keyword evidence="3" id="KW-1185">Reference proteome</keyword>
<reference evidence="2 3" key="1">
    <citation type="submission" date="2023-05" db="EMBL/GenBank/DDBJ databases">
        <title>Draft genome sequence of Streptomyces sp. B-S-A6 isolated from a cave soil in Thailand.</title>
        <authorList>
            <person name="Chamroensaksri N."/>
            <person name="Muangham S."/>
        </authorList>
    </citation>
    <scope>NUCLEOTIDE SEQUENCE [LARGE SCALE GENOMIC DNA]</scope>
    <source>
        <strain evidence="2 3">B-S-A6</strain>
    </source>
</reference>